<sequence>MGSTEEATKDLNSGTKVSKKLNFDVGESEESLMSNKDPLENGLEDDDHTYDKSSSEKDDSDEDGTMKLPEMPDSLEVKDNKKATPNMDIQGARARNDSESSSTSGHSPVDRMKRQRTVSESSPVQNFIFPGVAASPPKFMSLEEVMKAANGVSNMVLAHEIAVDKNFKLEKFEPPEDSLERKVRDTMHKAFWDNLAEQLKEDPPDYTQAFVLLQEVRDNLLEITLPHHTRLRQEINEKFDVELIKQQAEHGVLNFEEYSQYVLFIMARLCAPVRDEVIQGLMKEKDIVTIFRGVMETLDFMRLDMANFTIQQIRPHIIAQSVEYERKKFTEFLKTQNDGLEITRNWLTQFIQPEDMTVTDDLAMRSVFSRVISRAYLNLLSWPDEKLLPETVVLDGSRIFELRDRMMQVCLMGATILVTLSSLGPILPHADVLKMKLKKNICGILDPAYTQQETYDLMENIAEQVIKDVSDHLKEHDKPPLPQSAVSVLKSQLLEIKNPDQRVRELITNRANEFIGFLLSSTTARPVQVPPGLSALQEELAHICGTLLRLVSHNRAVFGEYYAEIIQNHIKGSNTLHALCSETQNSLPEPTETSDKDTE</sequence>
<dbReference type="OrthoDB" id="276323at2759"/>
<dbReference type="Proteomes" id="UP000326759">
    <property type="component" value="Unassembled WGS sequence"/>
</dbReference>
<evidence type="ECO:0000313" key="4">
    <source>
        <dbReference type="Proteomes" id="UP000326759"/>
    </source>
</evidence>
<dbReference type="Pfam" id="PF05794">
    <property type="entry name" value="Tcp11"/>
    <property type="match status" value="1"/>
</dbReference>
<comment type="similarity">
    <text evidence="1">Belongs to the TCP11 family.</text>
</comment>
<protein>
    <submittedName>
        <fullName evidence="3">T-complex protein 11-like protein 1</fullName>
    </submittedName>
</protein>
<evidence type="ECO:0000256" key="1">
    <source>
        <dbReference type="ARBA" id="ARBA00010954"/>
    </source>
</evidence>
<gene>
    <name evidence="3" type="ORF">Anas_01149</name>
</gene>
<evidence type="ECO:0000256" key="2">
    <source>
        <dbReference type="SAM" id="MobiDB-lite"/>
    </source>
</evidence>
<dbReference type="GO" id="GO:0007165">
    <property type="term" value="P:signal transduction"/>
    <property type="evidence" value="ECO:0007669"/>
    <property type="project" value="TreeGrafter"/>
</dbReference>
<dbReference type="PANTHER" id="PTHR12832:SF11">
    <property type="entry name" value="LD23868P"/>
    <property type="match status" value="1"/>
</dbReference>
<reference evidence="3 4" key="1">
    <citation type="journal article" date="2019" name="PLoS Biol.">
        <title>Sex chromosomes control vertical transmission of feminizing Wolbachia symbionts in an isopod.</title>
        <authorList>
            <person name="Becking T."/>
            <person name="Chebbi M.A."/>
            <person name="Giraud I."/>
            <person name="Moumen B."/>
            <person name="Laverre T."/>
            <person name="Caubet Y."/>
            <person name="Peccoud J."/>
            <person name="Gilbert C."/>
            <person name="Cordaux R."/>
        </authorList>
    </citation>
    <scope>NUCLEOTIDE SEQUENCE [LARGE SCALE GENOMIC DNA]</scope>
    <source>
        <strain evidence="3">ANa2</strain>
        <tissue evidence="3">Whole body excluding digestive tract and cuticle</tissue>
    </source>
</reference>
<feature type="region of interest" description="Disordered" evidence="2">
    <location>
        <begin position="1"/>
        <end position="122"/>
    </location>
</feature>
<keyword evidence="4" id="KW-1185">Reference proteome</keyword>
<feature type="compositionally biased region" description="Polar residues" evidence="2">
    <location>
        <begin position="1"/>
        <end position="16"/>
    </location>
</feature>
<evidence type="ECO:0000313" key="3">
    <source>
        <dbReference type="EMBL" id="KAB7498564.1"/>
    </source>
</evidence>
<comment type="caution">
    <text evidence="3">The sequence shown here is derived from an EMBL/GenBank/DDBJ whole genome shotgun (WGS) entry which is preliminary data.</text>
</comment>
<name>A0A5N5SWH0_9CRUS</name>
<dbReference type="EMBL" id="SEYY01019163">
    <property type="protein sequence ID" value="KAB7498564.1"/>
    <property type="molecule type" value="Genomic_DNA"/>
</dbReference>
<dbReference type="AlphaFoldDB" id="A0A5N5SWH0"/>
<dbReference type="PANTHER" id="PTHR12832">
    <property type="entry name" value="TESTIS-SPECIFIC PROTEIN PBS13 T-COMPLEX 11"/>
    <property type="match status" value="1"/>
</dbReference>
<proteinExistence type="inferred from homology"/>
<organism evidence="3 4">
    <name type="scientific">Armadillidium nasatum</name>
    <dbReference type="NCBI Taxonomy" id="96803"/>
    <lineage>
        <taxon>Eukaryota</taxon>
        <taxon>Metazoa</taxon>
        <taxon>Ecdysozoa</taxon>
        <taxon>Arthropoda</taxon>
        <taxon>Crustacea</taxon>
        <taxon>Multicrustacea</taxon>
        <taxon>Malacostraca</taxon>
        <taxon>Eumalacostraca</taxon>
        <taxon>Peracarida</taxon>
        <taxon>Isopoda</taxon>
        <taxon>Oniscidea</taxon>
        <taxon>Crinocheta</taxon>
        <taxon>Armadillidiidae</taxon>
        <taxon>Armadillidium</taxon>
    </lineage>
</organism>
<accession>A0A5N5SWH0</accession>
<dbReference type="InterPro" id="IPR008862">
    <property type="entry name" value="Tcp11"/>
</dbReference>